<evidence type="ECO:0000313" key="13">
    <source>
        <dbReference type="RefSeq" id="XP_031551018.1"/>
    </source>
</evidence>
<dbReference type="InterPro" id="IPR032675">
    <property type="entry name" value="LRR_dom_sf"/>
</dbReference>
<dbReference type="FunFam" id="3.80.10.10:FF:000052">
    <property type="entry name" value="Leucine rich repeat containing 6"/>
    <property type="match status" value="1"/>
</dbReference>
<sequence>MVRITEDLLRKRAEHNNCEIFTLEEISLHQSDIERIELLDKFCRDLKIIYLQSNLIPKIENVARLKKLEYLNLALNNVTRIENLEGCESLQKLDLTINFIGELTSIQSLRGNYNLRELYLTGNPCTDYKGYREYTIATLPNLKTLDGKEIDKSERILALQNYDNVEAKIQKQQNEYLCKQEEKRKESEKEMKAKEEIKKQDEKLLGIRKENWYTDIPGEKLEKSKDLRSEEEKLEAEKRFWEEKVEYTPESRLELHKHIQEKRKEKENTNKKGPESTQMERVVHYFSDDGRPLNMNQGKWNFHLEDDEDNNAFVLDFSCYKHLDISLMDVDVQPKYVRITIKGKVFQLVLSEEVNPDSSTAKRSQTTGHLLITMPKMKQVLKPIKPNMRSKPATNYKKSNATSQEPEKRKLLEKLEVNPEASNNLDFGNIVNSNLKSKSMSQQKEEVQDTTNEEKPDKDFIDDPDVPPLI</sequence>
<feature type="compositionally biased region" description="Basic and acidic residues" evidence="10">
    <location>
        <begin position="443"/>
        <end position="461"/>
    </location>
</feature>
<evidence type="ECO:0000256" key="6">
    <source>
        <dbReference type="ARBA" id="ARBA00023069"/>
    </source>
</evidence>
<dbReference type="GeneID" id="116288377"/>
<dbReference type="Gene3D" id="3.80.10.10">
    <property type="entry name" value="Ribonuclease Inhibitor"/>
    <property type="match status" value="1"/>
</dbReference>
<comment type="similarity">
    <text evidence="8">Belongs to the tilB family.</text>
</comment>
<keyword evidence="6" id="KW-0969">Cilium</keyword>
<reference evidence="13" key="1">
    <citation type="submission" date="2025-08" db="UniProtKB">
        <authorList>
            <consortium name="RefSeq"/>
        </authorList>
    </citation>
    <scope>IDENTIFICATION</scope>
    <source>
        <tissue evidence="13">Tentacle</tissue>
    </source>
</reference>
<keyword evidence="5" id="KW-0677">Repeat</keyword>
<keyword evidence="9" id="KW-0175">Coiled coil</keyword>
<keyword evidence="7" id="KW-0966">Cell projection</keyword>
<evidence type="ECO:0000256" key="10">
    <source>
        <dbReference type="SAM" id="MobiDB-lite"/>
    </source>
</evidence>
<dbReference type="GO" id="GO:0005737">
    <property type="term" value="C:cytoplasm"/>
    <property type="evidence" value="ECO:0007669"/>
    <property type="project" value="UniProtKB-SubCell"/>
</dbReference>
<dbReference type="SUPFAM" id="SSF52058">
    <property type="entry name" value="L domain-like"/>
    <property type="match status" value="1"/>
</dbReference>
<keyword evidence="12" id="KW-1185">Reference proteome</keyword>
<evidence type="ECO:0000256" key="8">
    <source>
        <dbReference type="ARBA" id="ARBA00049982"/>
    </source>
</evidence>
<gene>
    <name evidence="13" type="primary">LOC116288377</name>
</gene>
<protein>
    <submittedName>
        <fullName evidence="13">Protein tilB homolog isoform X1</fullName>
    </submittedName>
</protein>
<evidence type="ECO:0000256" key="7">
    <source>
        <dbReference type="ARBA" id="ARBA00023273"/>
    </source>
</evidence>
<feature type="coiled-coil region" evidence="9">
    <location>
        <begin position="155"/>
        <end position="244"/>
    </location>
</feature>
<dbReference type="KEGG" id="aten:116288377"/>
<name>A0A6P8H6N7_ACTTE</name>
<dbReference type="InterPro" id="IPR001611">
    <property type="entry name" value="Leu-rich_rpt"/>
</dbReference>
<evidence type="ECO:0000256" key="5">
    <source>
        <dbReference type="ARBA" id="ARBA00022737"/>
    </source>
</evidence>
<organism evidence="12 13">
    <name type="scientific">Actinia tenebrosa</name>
    <name type="common">Australian red waratah sea anemone</name>
    <dbReference type="NCBI Taxonomy" id="6105"/>
    <lineage>
        <taxon>Eukaryota</taxon>
        <taxon>Metazoa</taxon>
        <taxon>Cnidaria</taxon>
        <taxon>Anthozoa</taxon>
        <taxon>Hexacorallia</taxon>
        <taxon>Actiniaria</taxon>
        <taxon>Actiniidae</taxon>
        <taxon>Actinia</taxon>
    </lineage>
</organism>
<dbReference type="PANTHER" id="PTHR18849">
    <property type="entry name" value="LEUCINE RICH REPEAT PROTEIN"/>
    <property type="match status" value="1"/>
</dbReference>
<dbReference type="InParanoid" id="A0A6P8H6N7"/>
<dbReference type="Proteomes" id="UP000515163">
    <property type="component" value="Unplaced"/>
</dbReference>
<keyword evidence="4" id="KW-0433">Leucine-rich repeat</keyword>
<dbReference type="GO" id="GO:0036158">
    <property type="term" value="P:outer dynein arm assembly"/>
    <property type="evidence" value="ECO:0007669"/>
    <property type="project" value="TreeGrafter"/>
</dbReference>
<evidence type="ECO:0000256" key="2">
    <source>
        <dbReference type="ARBA" id="ARBA00004496"/>
    </source>
</evidence>
<evidence type="ECO:0000256" key="9">
    <source>
        <dbReference type="SAM" id="Coils"/>
    </source>
</evidence>
<evidence type="ECO:0000259" key="11">
    <source>
        <dbReference type="Pfam" id="PF23602"/>
    </source>
</evidence>
<dbReference type="SMART" id="SM00365">
    <property type="entry name" value="LRR_SD22"/>
    <property type="match status" value="2"/>
</dbReference>
<dbReference type="OrthoDB" id="10250990at2759"/>
<dbReference type="Pfam" id="PF23602">
    <property type="entry name" value="CS_DNAAF11_C"/>
    <property type="match status" value="1"/>
</dbReference>
<comment type="subcellular location">
    <subcellularLocation>
        <location evidence="1">Cell projection</location>
        <location evidence="1">Cilium</location>
    </subcellularLocation>
    <subcellularLocation>
        <location evidence="2">Cytoplasm</location>
    </subcellularLocation>
</comment>
<dbReference type="InterPro" id="IPR056496">
    <property type="entry name" value="CS_DNAAF11_C"/>
</dbReference>
<evidence type="ECO:0000313" key="12">
    <source>
        <dbReference type="Proteomes" id="UP000515163"/>
    </source>
</evidence>
<feature type="region of interest" description="Disordered" evidence="10">
    <location>
        <begin position="355"/>
        <end position="408"/>
    </location>
</feature>
<dbReference type="RefSeq" id="XP_031551018.1">
    <property type="nucleotide sequence ID" value="XM_031695158.1"/>
</dbReference>
<feature type="compositionally biased region" description="Polar residues" evidence="10">
    <location>
        <begin position="392"/>
        <end position="404"/>
    </location>
</feature>
<feature type="compositionally biased region" description="Polar residues" evidence="10">
    <location>
        <begin position="356"/>
        <end position="368"/>
    </location>
</feature>
<feature type="region of interest" description="Disordered" evidence="10">
    <location>
        <begin position="434"/>
        <end position="470"/>
    </location>
</feature>
<accession>A0A6P8H6N7</accession>
<evidence type="ECO:0000256" key="4">
    <source>
        <dbReference type="ARBA" id="ARBA00022614"/>
    </source>
</evidence>
<evidence type="ECO:0000256" key="3">
    <source>
        <dbReference type="ARBA" id="ARBA00022490"/>
    </source>
</evidence>
<dbReference type="FunCoup" id="A0A6P8H6N7">
    <property type="interactions" value="108"/>
</dbReference>
<dbReference type="AlphaFoldDB" id="A0A6P8H6N7"/>
<dbReference type="Pfam" id="PF14580">
    <property type="entry name" value="LRR_9"/>
    <property type="match status" value="1"/>
</dbReference>
<feature type="domain" description="Dynein axonemal assembly factor 11-like CS" evidence="11">
    <location>
        <begin position="252"/>
        <end position="376"/>
    </location>
</feature>
<dbReference type="GO" id="GO:0005929">
    <property type="term" value="C:cilium"/>
    <property type="evidence" value="ECO:0007669"/>
    <property type="project" value="UniProtKB-SubCell"/>
</dbReference>
<dbReference type="PANTHER" id="PTHR18849:SF0">
    <property type="entry name" value="CILIA- AND FLAGELLA-ASSOCIATED PROTEIN 410-RELATED"/>
    <property type="match status" value="1"/>
</dbReference>
<keyword evidence="3" id="KW-0963">Cytoplasm</keyword>
<dbReference type="PROSITE" id="PS51450">
    <property type="entry name" value="LRR"/>
    <property type="match status" value="3"/>
</dbReference>
<evidence type="ECO:0000256" key="1">
    <source>
        <dbReference type="ARBA" id="ARBA00004138"/>
    </source>
</evidence>
<proteinExistence type="inferred from homology"/>